<reference evidence="1 2" key="1">
    <citation type="submission" date="2016-10" db="EMBL/GenBank/DDBJ databases">
        <authorList>
            <person name="de Groot N.N."/>
        </authorList>
    </citation>
    <scope>NUCLEOTIDE SEQUENCE [LARGE SCALE GENOMIC DNA]</scope>
    <source>
        <strain evidence="1 2">EP1-55-1</strain>
    </source>
</reference>
<dbReference type="AlphaFoldDB" id="A0A1I5MM19"/>
<dbReference type="RefSeq" id="WP_092911269.1">
    <property type="nucleotide sequence ID" value="NZ_CP136592.1"/>
</dbReference>
<organism evidence="1 2">
    <name type="scientific">Hydrogenimonas thermophila</name>
    <dbReference type="NCBI Taxonomy" id="223786"/>
    <lineage>
        <taxon>Bacteria</taxon>
        <taxon>Pseudomonadati</taxon>
        <taxon>Campylobacterota</taxon>
        <taxon>Epsilonproteobacteria</taxon>
        <taxon>Campylobacterales</taxon>
        <taxon>Hydrogenimonadaceae</taxon>
        <taxon>Hydrogenimonas</taxon>
    </lineage>
</organism>
<dbReference type="InterPro" id="IPR038381">
    <property type="entry name" value="HobA_sf"/>
</dbReference>
<dbReference type="Proteomes" id="UP000199227">
    <property type="component" value="Unassembled WGS sequence"/>
</dbReference>
<evidence type="ECO:0000313" key="1">
    <source>
        <dbReference type="EMBL" id="SFP10654.1"/>
    </source>
</evidence>
<dbReference type="Gene3D" id="3.40.50.11670">
    <property type="entry name" value="DNA replication regulator HobA"/>
    <property type="match status" value="1"/>
</dbReference>
<protein>
    <submittedName>
        <fullName evidence="1">DNA replication regulator</fullName>
    </submittedName>
</protein>
<proteinExistence type="predicted"/>
<accession>A0A1I5MM19</accession>
<dbReference type="EMBL" id="FOXB01000006">
    <property type="protein sequence ID" value="SFP10654.1"/>
    <property type="molecule type" value="Genomic_DNA"/>
</dbReference>
<keyword evidence="2" id="KW-1185">Reference proteome</keyword>
<gene>
    <name evidence="1" type="ORF">SAMN05216234_10663</name>
</gene>
<sequence length="182" mass="21469">MKDLLTWTLETIRSDDTMMSWLEERRYDWAPIVGNAVSKILEGQTVILLTDEQNGWFEDYIIHHINRPSVNRPLMPFFSFDALYPFAHTIKKDQDIEILFDMLDLSYPQGYFFWYIGKADHPKARIALRNDESLLWVMDEEMTNSFTLRSYDELIDIKLLQLFRLFDKTISAALFAEIDLGG</sequence>
<name>A0A1I5MM19_9BACT</name>
<dbReference type="OrthoDB" id="5329076at2"/>
<dbReference type="Pfam" id="PF12163">
    <property type="entry name" value="HobA"/>
    <property type="match status" value="1"/>
</dbReference>
<dbReference type="InterPro" id="IPR021011">
    <property type="entry name" value="HobA"/>
</dbReference>
<dbReference type="STRING" id="223786.SAMN05216234_10663"/>
<evidence type="ECO:0000313" key="2">
    <source>
        <dbReference type="Proteomes" id="UP000199227"/>
    </source>
</evidence>